<evidence type="ECO:0000256" key="3">
    <source>
        <dbReference type="ARBA" id="ARBA00023125"/>
    </source>
</evidence>
<dbReference type="Pfam" id="PF01486">
    <property type="entry name" value="K-box"/>
    <property type="match status" value="1"/>
</dbReference>
<keyword evidence="5" id="KW-0539">Nucleus</keyword>
<feature type="domain" description="K-box" evidence="7">
    <location>
        <begin position="90"/>
        <end position="180"/>
    </location>
</feature>
<evidence type="ECO:0000256" key="2">
    <source>
        <dbReference type="ARBA" id="ARBA00023015"/>
    </source>
</evidence>
<dbReference type="PROSITE" id="PS00350">
    <property type="entry name" value="MADS_BOX_1"/>
    <property type="match status" value="1"/>
</dbReference>
<organism evidence="8 9">
    <name type="scientific">Ziziphus jujuba</name>
    <name type="common">Chinese jujube</name>
    <name type="synonym">Ziziphus sativa</name>
    <dbReference type="NCBI Taxonomy" id="326968"/>
    <lineage>
        <taxon>Eukaryota</taxon>
        <taxon>Viridiplantae</taxon>
        <taxon>Streptophyta</taxon>
        <taxon>Embryophyta</taxon>
        <taxon>Tracheophyta</taxon>
        <taxon>Spermatophyta</taxon>
        <taxon>Magnoliopsida</taxon>
        <taxon>eudicotyledons</taxon>
        <taxon>Gunneridae</taxon>
        <taxon>Pentapetalae</taxon>
        <taxon>rosids</taxon>
        <taxon>fabids</taxon>
        <taxon>Rosales</taxon>
        <taxon>Rhamnaceae</taxon>
        <taxon>Paliureae</taxon>
        <taxon>Ziziphus</taxon>
    </lineage>
</organism>
<dbReference type="CDD" id="cd00265">
    <property type="entry name" value="MADS_MEF2_like"/>
    <property type="match status" value="1"/>
</dbReference>
<keyword evidence="4" id="KW-0804">Transcription</keyword>
<sequence>MGRGKISITRIDNKTTRQVTFSKRRAGLLKKAHELSVLCDAQIGLIIFSGNGKLFEYCSDTTSMEQLIRRYQIETAGMSSRIIQAQHYDTEQMHGELTKIRKDTRDLELSLKLYTGEDLSFARFDELEQLEHQLEHSLHKVRYRKMEILQQQMDNLTRKEQMLEDENSQMCHLINEHHEAAMEHHHHQLAMVAKCGQEHGYGHDHHHHHVLEEFPFGGEEEASSILQLATTSGATPPPNFYPPPLPFRLQPTQPNLQDFTLNPSN</sequence>
<evidence type="ECO:0000259" key="7">
    <source>
        <dbReference type="PROSITE" id="PS51297"/>
    </source>
</evidence>
<evidence type="ECO:0000256" key="5">
    <source>
        <dbReference type="ARBA" id="ARBA00023242"/>
    </source>
</evidence>
<protein>
    <submittedName>
        <fullName evidence="9">MADS-box protein defh21</fullName>
    </submittedName>
</protein>
<dbReference type="Proteomes" id="UP001652623">
    <property type="component" value="Chromosome 1"/>
</dbReference>
<dbReference type="Gene3D" id="3.40.1810.10">
    <property type="entry name" value="Transcription factor, MADS-box"/>
    <property type="match status" value="1"/>
</dbReference>
<dbReference type="PANTHER" id="PTHR48019">
    <property type="entry name" value="SERUM RESPONSE FACTOR HOMOLOG"/>
    <property type="match status" value="1"/>
</dbReference>
<dbReference type="Pfam" id="PF00319">
    <property type="entry name" value="SRF-TF"/>
    <property type="match status" value="1"/>
</dbReference>
<feature type="domain" description="MADS-box" evidence="6">
    <location>
        <begin position="1"/>
        <end position="61"/>
    </location>
</feature>
<proteinExistence type="predicted"/>
<comment type="subcellular location">
    <subcellularLocation>
        <location evidence="1">Nucleus</location>
    </subcellularLocation>
</comment>
<evidence type="ECO:0000313" key="8">
    <source>
        <dbReference type="Proteomes" id="UP001652623"/>
    </source>
</evidence>
<dbReference type="GeneID" id="112491651"/>
<name>A0A6P6G5M9_ZIZJJ</name>
<dbReference type="InterPro" id="IPR036879">
    <property type="entry name" value="TF_MADSbox_sf"/>
</dbReference>
<dbReference type="InterPro" id="IPR033896">
    <property type="entry name" value="MEF2-like_N"/>
</dbReference>
<evidence type="ECO:0000256" key="4">
    <source>
        <dbReference type="ARBA" id="ARBA00023163"/>
    </source>
</evidence>
<evidence type="ECO:0000313" key="9">
    <source>
        <dbReference type="RefSeq" id="XP_024929502.2"/>
    </source>
</evidence>
<keyword evidence="8" id="KW-1185">Reference proteome</keyword>
<dbReference type="InterPro" id="IPR050142">
    <property type="entry name" value="MADS-box/MEF2_TF"/>
</dbReference>
<gene>
    <name evidence="9" type="primary">LOC112491651</name>
</gene>
<dbReference type="InterPro" id="IPR002100">
    <property type="entry name" value="TF_MADSbox"/>
</dbReference>
<dbReference type="PRINTS" id="PR00404">
    <property type="entry name" value="MADSDOMAIN"/>
</dbReference>
<dbReference type="RefSeq" id="XP_024929502.2">
    <property type="nucleotide sequence ID" value="XM_025073734.3"/>
</dbReference>
<dbReference type="InterPro" id="IPR002487">
    <property type="entry name" value="TF_Kbox"/>
</dbReference>
<evidence type="ECO:0000256" key="1">
    <source>
        <dbReference type="ARBA" id="ARBA00004123"/>
    </source>
</evidence>
<accession>A0A6P6G5M9</accession>
<evidence type="ECO:0000259" key="6">
    <source>
        <dbReference type="PROSITE" id="PS50066"/>
    </source>
</evidence>
<keyword evidence="3" id="KW-0238">DNA-binding</keyword>
<dbReference type="SUPFAM" id="SSF55455">
    <property type="entry name" value="SRF-like"/>
    <property type="match status" value="1"/>
</dbReference>
<keyword evidence="2" id="KW-0805">Transcription regulation</keyword>
<reference evidence="9" key="2">
    <citation type="submission" date="2025-08" db="UniProtKB">
        <authorList>
            <consortium name="RefSeq"/>
        </authorList>
    </citation>
    <scope>IDENTIFICATION</scope>
    <source>
        <tissue evidence="9">Seedling</tissue>
    </source>
</reference>
<reference evidence="8" key="1">
    <citation type="submission" date="2025-05" db="UniProtKB">
        <authorList>
            <consortium name="RefSeq"/>
        </authorList>
    </citation>
    <scope>NUCLEOTIDE SEQUENCE [LARGE SCALE GENOMIC DNA]</scope>
</reference>
<dbReference type="PROSITE" id="PS51297">
    <property type="entry name" value="K_BOX"/>
    <property type="match status" value="1"/>
</dbReference>
<dbReference type="PROSITE" id="PS50066">
    <property type="entry name" value="MADS_BOX_2"/>
    <property type="match status" value="1"/>
</dbReference>
<dbReference type="SMART" id="SM00432">
    <property type="entry name" value="MADS"/>
    <property type="match status" value="1"/>
</dbReference>